<keyword evidence="6" id="KW-1185">Reference proteome</keyword>
<proteinExistence type="inferred from homology"/>
<keyword evidence="2" id="KW-0680">Restriction system</keyword>
<sequence>MSERVLPEGWVETTLGQVVEYGKAEKATREQVGDDTWVLELEDIEKSSSRIIQRLNFSERQFKSTKNRFKKGDVLYGKLRPYLEKVVIADRDGVCTTEIVPLDARPHLDNRYLFYWLKSLDFLSYVNEVGYGVNMPRLGTKEGKAALFVLAPQEEQKIIADKLDELLAQVNNLKARLDAIPAILKRFRESVLAAAVSGKLTEEWRTKLGGGLSSWREIVFSKICKEITVGYVGRMADRYEDNGIPFLRSQNVRAFRFSPVNLLYISEGFHREIYKSRLEPGDLAIVRSGAPGTTCVIPESLGIANCSDLVIARPSSELISDFGCIFMNSEIAQRNILVNKVGVAQQHFNVGSMKKMPINLPPLEEQAEIVRRVDQLFAFADQIEQQVKNAQARVDKLTQSILAKAFRGELTAEWRAANPELFSGENSAEALLKQIQLSQKGNKKLLISQEETVWG</sequence>
<dbReference type="PANTHER" id="PTHR43140">
    <property type="entry name" value="TYPE-1 RESTRICTION ENZYME ECOKI SPECIFICITY PROTEIN"/>
    <property type="match status" value="1"/>
</dbReference>
<feature type="domain" description="Type I restriction modification DNA specificity" evidence="4">
    <location>
        <begin position="331"/>
        <end position="389"/>
    </location>
</feature>
<protein>
    <submittedName>
        <fullName evidence="5">Restriction endonuclease subunit S</fullName>
    </submittedName>
</protein>
<evidence type="ECO:0000259" key="4">
    <source>
        <dbReference type="Pfam" id="PF01420"/>
    </source>
</evidence>
<evidence type="ECO:0000256" key="2">
    <source>
        <dbReference type="ARBA" id="ARBA00022747"/>
    </source>
</evidence>
<dbReference type="RefSeq" id="WP_234269569.1">
    <property type="nucleotide sequence ID" value="NZ_JABFTX010000001.1"/>
</dbReference>
<dbReference type="InterPro" id="IPR044946">
    <property type="entry name" value="Restrct_endonuc_typeI_TRD_sf"/>
</dbReference>
<keyword evidence="3" id="KW-0238">DNA-binding</keyword>
<accession>A0ABS9A246</accession>
<dbReference type="Gene3D" id="3.90.220.20">
    <property type="entry name" value="DNA methylase specificity domains"/>
    <property type="match status" value="2"/>
</dbReference>
<dbReference type="Proteomes" id="UP001320168">
    <property type="component" value="Unassembled WGS sequence"/>
</dbReference>
<dbReference type="InterPro" id="IPR000055">
    <property type="entry name" value="Restrct_endonuc_typeI_TRD"/>
</dbReference>
<gene>
    <name evidence="5" type="ORF">HOP53_08245</name>
</gene>
<dbReference type="EMBL" id="JABFTX010000001">
    <property type="protein sequence ID" value="MCE8002826.1"/>
    <property type="molecule type" value="Genomic_DNA"/>
</dbReference>
<dbReference type="PANTHER" id="PTHR43140:SF1">
    <property type="entry name" value="TYPE I RESTRICTION ENZYME ECOKI SPECIFICITY SUBUNIT"/>
    <property type="match status" value="1"/>
</dbReference>
<evidence type="ECO:0000256" key="3">
    <source>
        <dbReference type="ARBA" id="ARBA00023125"/>
    </source>
</evidence>
<organism evidence="5 6">
    <name type="scientific">Billgrantia ethanolica</name>
    <dbReference type="NCBI Taxonomy" id="2733486"/>
    <lineage>
        <taxon>Bacteria</taxon>
        <taxon>Pseudomonadati</taxon>
        <taxon>Pseudomonadota</taxon>
        <taxon>Gammaproteobacteria</taxon>
        <taxon>Oceanospirillales</taxon>
        <taxon>Halomonadaceae</taxon>
        <taxon>Billgrantia</taxon>
    </lineage>
</organism>
<comment type="similarity">
    <text evidence="1">Belongs to the type-I restriction system S methylase family.</text>
</comment>
<name>A0ABS9A246_9GAMM</name>
<evidence type="ECO:0000313" key="5">
    <source>
        <dbReference type="EMBL" id="MCE8002826.1"/>
    </source>
</evidence>
<dbReference type="InterPro" id="IPR051212">
    <property type="entry name" value="Type-I_RE_S_subunit"/>
</dbReference>
<evidence type="ECO:0000313" key="6">
    <source>
        <dbReference type="Proteomes" id="UP001320168"/>
    </source>
</evidence>
<feature type="domain" description="Type I restriction modification DNA specificity" evidence="4">
    <location>
        <begin position="7"/>
        <end position="180"/>
    </location>
</feature>
<keyword evidence="5" id="KW-0540">Nuclease</keyword>
<keyword evidence="5" id="KW-0378">Hydrolase</keyword>
<comment type="caution">
    <text evidence="5">The sequence shown here is derived from an EMBL/GenBank/DDBJ whole genome shotgun (WGS) entry which is preliminary data.</text>
</comment>
<dbReference type="Pfam" id="PF01420">
    <property type="entry name" value="Methylase_S"/>
    <property type="match status" value="2"/>
</dbReference>
<reference evidence="5 6" key="1">
    <citation type="journal article" date="2021" name="Front. Microbiol.">
        <title>Aerobic Denitrification and Heterotrophic Sulfur Oxidation in the Genus Halomonas Revealed by Six Novel Species Characterizations and Genome-Based Analysis.</title>
        <authorList>
            <person name="Wang L."/>
            <person name="Shao Z."/>
        </authorList>
    </citation>
    <scope>NUCLEOTIDE SEQUENCE [LARGE SCALE GENOMIC DNA]</scope>
    <source>
        <strain evidence="5 6">MCCC 1A11081</strain>
    </source>
</reference>
<evidence type="ECO:0000256" key="1">
    <source>
        <dbReference type="ARBA" id="ARBA00010923"/>
    </source>
</evidence>
<keyword evidence="5" id="KW-0255">Endonuclease</keyword>
<dbReference type="GO" id="GO:0004519">
    <property type="term" value="F:endonuclease activity"/>
    <property type="evidence" value="ECO:0007669"/>
    <property type="project" value="UniProtKB-KW"/>
</dbReference>
<dbReference type="SUPFAM" id="SSF116734">
    <property type="entry name" value="DNA methylase specificity domain"/>
    <property type="match status" value="2"/>
</dbReference>